<name>A2GZ31_TRIV3</name>
<organism evidence="1 2">
    <name type="scientific">Trichomonas vaginalis (strain ATCC PRA-98 / G3)</name>
    <dbReference type="NCBI Taxonomy" id="412133"/>
    <lineage>
        <taxon>Eukaryota</taxon>
        <taxon>Metamonada</taxon>
        <taxon>Parabasalia</taxon>
        <taxon>Trichomonadida</taxon>
        <taxon>Trichomonadidae</taxon>
        <taxon>Trichomonas</taxon>
    </lineage>
</organism>
<dbReference type="EMBL" id="DS122838">
    <property type="protein sequence ID" value="EAX77584.1"/>
    <property type="molecule type" value="Genomic_DNA"/>
</dbReference>
<dbReference type="InParanoid" id="A2GZ31"/>
<reference evidence="1" key="1">
    <citation type="submission" date="2006-10" db="EMBL/GenBank/DDBJ databases">
        <authorList>
            <person name="Amadeo P."/>
            <person name="Zhao Q."/>
            <person name="Wortman J."/>
            <person name="Fraser-Liggett C."/>
            <person name="Carlton J."/>
        </authorList>
    </citation>
    <scope>NUCLEOTIDE SEQUENCE</scope>
    <source>
        <strain evidence="1">G3</strain>
    </source>
</reference>
<accession>A2GZ31</accession>
<dbReference type="VEuPathDB" id="TrichDB:TVAGG3_0288980"/>
<reference evidence="1" key="2">
    <citation type="journal article" date="2007" name="Science">
        <title>Draft genome sequence of the sexually transmitted pathogen Trichomonas vaginalis.</title>
        <authorList>
            <person name="Carlton J.M."/>
            <person name="Hirt R.P."/>
            <person name="Silva J.C."/>
            <person name="Delcher A.L."/>
            <person name="Schatz M."/>
            <person name="Zhao Q."/>
            <person name="Wortman J.R."/>
            <person name="Bidwell S.L."/>
            <person name="Alsmark U.C.M."/>
            <person name="Besteiro S."/>
            <person name="Sicheritz-Ponten T."/>
            <person name="Noel C.J."/>
            <person name="Dacks J.B."/>
            <person name="Foster P.G."/>
            <person name="Simillion C."/>
            <person name="Van de Peer Y."/>
            <person name="Miranda-Saavedra D."/>
            <person name="Barton G.J."/>
            <person name="Westrop G.D."/>
            <person name="Mueller S."/>
            <person name="Dessi D."/>
            <person name="Fiori P.L."/>
            <person name="Ren Q."/>
            <person name="Paulsen I."/>
            <person name="Zhang H."/>
            <person name="Bastida-Corcuera F.D."/>
            <person name="Simoes-Barbosa A."/>
            <person name="Brown M.T."/>
            <person name="Hayes R.D."/>
            <person name="Mukherjee M."/>
            <person name="Okumura C.Y."/>
            <person name="Schneider R."/>
            <person name="Smith A.J."/>
            <person name="Vanacova S."/>
            <person name="Villalvazo M."/>
            <person name="Haas B.J."/>
            <person name="Pertea M."/>
            <person name="Feldblyum T.V."/>
            <person name="Utterback T.R."/>
            <person name="Shu C.L."/>
            <person name="Osoegawa K."/>
            <person name="de Jong P.J."/>
            <person name="Hrdy I."/>
            <person name="Horvathova L."/>
            <person name="Zubacova Z."/>
            <person name="Dolezal P."/>
            <person name="Malik S.B."/>
            <person name="Logsdon J.M. Jr."/>
            <person name="Henze K."/>
            <person name="Gupta A."/>
            <person name="Wang C.C."/>
            <person name="Dunne R.L."/>
            <person name="Upcroft J.A."/>
            <person name="Upcroft P."/>
            <person name="White O."/>
            <person name="Salzberg S.L."/>
            <person name="Tang P."/>
            <person name="Chiu C.-H."/>
            <person name="Lee Y.-S."/>
            <person name="Embley T.M."/>
            <person name="Coombs G.H."/>
            <person name="Mottram J.C."/>
            <person name="Tachezy J."/>
            <person name="Fraser-Liggett C.M."/>
            <person name="Johnson P.J."/>
        </authorList>
    </citation>
    <scope>NUCLEOTIDE SEQUENCE [LARGE SCALE GENOMIC DNA]</scope>
    <source>
        <strain evidence="1">G3</strain>
    </source>
</reference>
<dbReference type="VEuPathDB" id="TrichDB:TVAG_497840"/>
<evidence type="ECO:0000313" key="1">
    <source>
        <dbReference type="EMBL" id="EAX77584.1"/>
    </source>
</evidence>
<feature type="non-terminal residue" evidence="1">
    <location>
        <position position="1"/>
    </location>
</feature>
<gene>
    <name evidence="1" type="ORF">TVAG_497840</name>
</gene>
<proteinExistence type="predicted"/>
<dbReference type="Proteomes" id="UP000001542">
    <property type="component" value="Unassembled WGS sequence"/>
</dbReference>
<dbReference type="AlphaFoldDB" id="A2GZ31"/>
<sequence length="113" mass="12589">NEALTTLKIEVKETTVEHGKLPSPQITVESGEVTFSIIQMQITEDKFIVPGYGVIESTARAIPTLFNRRDPFMIPVSMAKSCTEALRASVHHLTLNIYKTSNVYFTTQTTTLT</sequence>
<protein>
    <submittedName>
        <fullName evidence="1">Uncharacterized protein</fullName>
    </submittedName>
</protein>
<keyword evidence="2" id="KW-1185">Reference proteome</keyword>
<evidence type="ECO:0000313" key="2">
    <source>
        <dbReference type="Proteomes" id="UP000001542"/>
    </source>
</evidence>